<sequence>MCEGSASVVCGLMIREREHKKGPGVGEDQAKRHNTAQLSFASVTRDNWKSDEALTSDSDRDTAMPLHLSRKAVTQEMKEPVL</sequence>
<evidence type="ECO:0000313" key="3">
    <source>
        <dbReference type="Proteomes" id="UP000693946"/>
    </source>
</evidence>
<protein>
    <submittedName>
        <fullName evidence="2">Uncharacterized protein</fullName>
    </submittedName>
</protein>
<reference evidence="2 3" key="1">
    <citation type="journal article" date="2021" name="Sci. Rep.">
        <title>Chromosome anchoring in Senegalese sole (Solea senegalensis) reveals sex-associated markers and genome rearrangements in flatfish.</title>
        <authorList>
            <person name="Guerrero-Cozar I."/>
            <person name="Gomez-Garrido J."/>
            <person name="Berbel C."/>
            <person name="Martinez-Blanch J.F."/>
            <person name="Alioto T."/>
            <person name="Claros M.G."/>
            <person name="Gagnaire P.A."/>
            <person name="Manchado M."/>
        </authorList>
    </citation>
    <scope>NUCLEOTIDE SEQUENCE [LARGE SCALE GENOMIC DNA]</scope>
    <source>
        <strain evidence="2">Sse05_10M</strain>
    </source>
</reference>
<evidence type="ECO:0000256" key="1">
    <source>
        <dbReference type="SAM" id="MobiDB-lite"/>
    </source>
</evidence>
<proteinExistence type="predicted"/>
<dbReference type="Proteomes" id="UP000693946">
    <property type="component" value="Linkage Group LG13"/>
</dbReference>
<keyword evidence="3" id="KW-1185">Reference proteome</keyword>
<organism evidence="2 3">
    <name type="scientific">Solea senegalensis</name>
    <name type="common">Senegalese sole</name>
    <dbReference type="NCBI Taxonomy" id="28829"/>
    <lineage>
        <taxon>Eukaryota</taxon>
        <taxon>Metazoa</taxon>
        <taxon>Chordata</taxon>
        <taxon>Craniata</taxon>
        <taxon>Vertebrata</taxon>
        <taxon>Euteleostomi</taxon>
        <taxon>Actinopterygii</taxon>
        <taxon>Neopterygii</taxon>
        <taxon>Teleostei</taxon>
        <taxon>Neoteleostei</taxon>
        <taxon>Acanthomorphata</taxon>
        <taxon>Carangaria</taxon>
        <taxon>Pleuronectiformes</taxon>
        <taxon>Pleuronectoidei</taxon>
        <taxon>Soleidae</taxon>
        <taxon>Solea</taxon>
    </lineage>
</organism>
<gene>
    <name evidence="2" type="ORF">JOB18_028846</name>
</gene>
<dbReference type="AlphaFoldDB" id="A0AAV6SH64"/>
<evidence type="ECO:0000313" key="2">
    <source>
        <dbReference type="EMBL" id="KAG7516313.1"/>
    </source>
</evidence>
<name>A0AAV6SH64_SOLSE</name>
<dbReference type="EMBL" id="JAGKHQ010000005">
    <property type="protein sequence ID" value="KAG7516313.1"/>
    <property type="molecule type" value="Genomic_DNA"/>
</dbReference>
<accession>A0AAV6SH64</accession>
<feature type="region of interest" description="Disordered" evidence="1">
    <location>
        <begin position="18"/>
        <end position="43"/>
    </location>
</feature>
<comment type="caution">
    <text evidence="2">The sequence shown here is derived from an EMBL/GenBank/DDBJ whole genome shotgun (WGS) entry which is preliminary data.</text>
</comment>